<comment type="caution">
    <text evidence="2">The sequence shown here is derived from an EMBL/GenBank/DDBJ whole genome shotgun (WGS) entry which is preliminary data.</text>
</comment>
<dbReference type="AlphaFoldDB" id="A0A5J9WAE4"/>
<keyword evidence="3" id="KW-1185">Reference proteome</keyword>
<dbReference type="Proteomes" id="UP000324897">
    <property type="component" value="Chromosome 5"/>
</dbReference>
<evidence type="ECO:0000256" key="1">
    <source>
        <dbReference type="ARBA" id="ARBA00009995"/>
    </source>
</evidence>
<evidence type="ECO:0000313" key="3">
    <source>
        <dbReference type="Proteomes" id="UP000324897"/>
    </source>
</evidence>
<dbReference type="Gramene" id="TVU44961">
    <property type="protein sequence ID" value="TVU44961"/>
    <property type="gene ID" value="EJB05_04425"/>
</dbReference>
<dbReference type="OrthoDB" id="5835829at2759"/>
<dbReference type="GO" id="GO:0080043">
    <property type="term" value="F:quercetin 3-O-glucosyltransferase activity"/>
    <property type="evidence" value="ECO:0007669"/>
    <property type="project" value="TreeGrafter"/>
</dbReference>
<organism evidence="2 3">
    <name type="scientific">Eragrostis curvula</name>
    <name type="common">weeping love grass</name>
    <dbReference type="NCBI Taxonomy" id="38414"/>
    <lineage>
        <taxon>Eukaryota</taxon>
        <taxon>Viridiplantae</taxon>
        <taxon>Streptophyta</taxon>
        <taxon>Embryophyta</taxon>
        <taxon>Tracheophyta</taxon>
        <taxon>Spermatophyta</taxon>
        <taxon>Magnoliopsida</taxon>
        <taxon>Liliopsida</taxon>
        <taxon>Poales</taxon>
        <taxon>Poaceae</taxon>
        <taxon>PACMAD clade</taxon>
        <taxon>Chloridoideae</taxon>
        <taxon>Eragrostideae</taxon>
        <taxon>Eragrostidinae</taxon>
        <taxon>Eragrostis</taxon>
    </lineage>
</organism>
<dbReference type="PANTHER" id="PTHR11926">
    <property type="entry name" value="GLUCOSYL/GLUCURONOSYL TRANSFERASES"/>
    <property type="match status" value="1"/>
</dbReference>
<dbReference type="PANTHER" id="PTHR11926:SF1412">
    <property type="entry name" value="UDP-GLYCOSYLTRANSFERASE 83A1-LIKE"/>
    <property type="match status" value="1"/>
</dbReference>
<feature type="non-terminal residue" evidence="2">
    <location>
        <position position="1"/>
    </location>
</feature>
<evidence type="ECO:0000313" key="2">
    <source>
        <dbReference type="EMBL" id="TVU44961.1"/>
    </source>
</evidence>
<sequence>MAKTHVLVLPMPCQGHVTPLMELSHRLVDHGGFEVTFVNTEVDHALVVAALQASPGGAAALGGGIHLASIPDGLADDEDRKDLNKLIDAYSRHMPGHLERLIAGLEAAGRPKVRWLVGDVNMGWSFEVAKRHDIRVASFWPASMACLAIMLKIPKLIEDGLIDDKGWPKRQEVFQLAPGMPPLDTSLMPWNKAGAREGQPVIFQLLIRETEASGRAKVKWLVGDVNVAACFEVASKLGVRVAGVWPASAACLGTTIKIPQLIEDGWFDENGMENGPIYCCSVRFASIIE</sequence>
<dbReference type="SUPFAM" id="SSF53756">
    <property type="entry name" value="UDP-Glycosyltransferase/glycogen phosphorylase"/>
    <property type="match status" value="1"/>
</dbReference>
<reference evidence="2 3" key="1">
    <citation type="journal article" date="2019" name="Sci. Rep.">
        <title>A high-quality genome of Eragrostis curvula grass provides insights into Poaceae evolution and supports new strategies to enhance forage quality.</title>
        <authorList>
            <person name="Carballo J."/>
            <person name="Santos B.A.C.M."/>
            <person name="Zappacosta D."/>
            <person name="Garbus I."/>
            <person name="Selva J.P."/>
            <person name="Gallo C.A."/>
            <person name="Diaz A."/>
            <person name="Albertini E."/>
            <person name="Caccamo M."/>
            <person name="Echenique V."/>
        </authorList>
    </citation>
    <scope>NUCLEOTIDE SEQUENCE [LARGE SCALE GENOMIC DNA]</scope>
    <source>
        <strain evidence="3">cv. Victoria</strain>
        <tissue evidence="2">Leaf</tissue>
    </source>
</reference>
<comment type="similarity">
    <text evidence="1">Belongs to the UDP-glycosyltransferase family.</text>
</comment>
<accession>A0A5J9WAE4</accession>
<dbReference type="FunFam" id="3.40.50.2000:FF:000108">
    <property type="entry name" value="UDP-glycosyltransferase 83A1"/>
    <property type="match status" value="1"/>
</dbReference>
<dbReference type="EMBL" id="RWGY01000004">
    <property type="protein sequence ID" value="TVU44961.1"/>
    <property type="molecule type" value="Genomic_DNA"/>
</dbReference>
<gene>
    <name evidence="2" type="ORF">EJB05_04425</name>
</gene>
<protein>
    <submittedName>
        <fullName evidence="2">Uncharacterized protein</fullName>
    </submittedName>
</protein>
<proteinExistence type="inferred from homology"/>
<name>A0A5J9WAE4_9POAL</name>
<dbReference type="Gene3D" id="3.40.50.2000">
    <property type="entry name" value="Glycogen Phosphorylase B"/>
    <property type="match status" value="2"/>
</dbReference>
<dbReference type="GO" id="GO:0080044">
    <property type="term" value="F:quercetin 7-O-glucosyltransferase activity"/>
    <property type="evidence" value="ECO:0007669"/>
    <property type="project" value="TreeGrafter"/>
</dbReference>